<evidence type="ECO:0000256" key="1">
    <source>
        <dbReference type="SAM" id="Coils"/>
    </source>
</evidence>
<accession>A0ABD2PQP1</accession>
<dbReference type="Proteomes" id="UP001626550">
    <property type="component" value="Unassembled WGS sequence"/>
</dbReference>
<dbReference type="AlphaFoldDB" id="A0ABD2PQP1"/>
<gene>
    <name evidence="2" type="ORF">Ciccas_011627</name>
</gene>
<sequence>MSENVINNNLTSIISYSFAEAKLEAKFNKELEKLITDFKKQTEIMESGFLKELEARDKEMELMKAQLVANQDELEDFKTKTSHAVDFFDVCHAGREQISKMPRDKLETAKSATRSVKENGRTNWCFPKYLRTLKKW</sequence>
<keyword evidence="3" id="KW-1185">Reference proteome</keyword>
<evidence type="ECO:0000313" key="3">
    <source>
        <dbReference type="Proteomes" id="UP001626550"/>
    </source>
</evidence>
<organism evidence="2 3">
    <name type="scientific">Cichlidogyrus casuarinus</name>
    <dbReference type="NCBI Taxonomy" id="1844966"/>
    <lineage>
        <taxon>Eukaryota</taxon>
        <taxon>Metazoa</taxon>
        <taxon>Spiralia</taxon>
        <taxon>Lophotrochozoa</taxon>
        <taxon>Platyhelminthes</taxon>
        <taxon>Monogenea</taxon>
        <taxon>Monopisthocotylea</taxon>
        <taxon>Dactylogyridea</taxon>
        <taxon>Ancyrocephalidae</taxon>
        <taxon>Cichlidogyrus</taxon>
    </lineage>
</organism>
<comment type="caution">
    <text evidence="2">The sequence shown here is derived from an EMBL/GenBank/DDBJ whole genome shotgun (WGS) entry which is preliminary data.</text>
</comment>
<reference evidence="2 3" key="1">
    <citation type="submission" date="2024-11" db="EMBL/GenBank/DDBJ databases">
        <title>Adaptive evolution of stress response genes in parasites aligns with host niche diversity.</title>
        <authorList>
            <person name="Hahn C."/>
            <person name="Resl P."/>
        </authorList>
    </citation>
    <scope>NUCLEOTIDE SEQUENCE [LARGE SCALE GENOMIC DNA]</scope>
    <source>
        <strain evidence="2">EGGRZ-B1_66</strain>
        <tissue evidence="2">Body</tissue>
    </source>
</reference>
<evidence type="ECO:0000313" key="2">
    <source>
        <dbReference type="EMBL" id="KAL3309818.1"/>
    </source>
</evidence>
<dbReference type="EMBL" id="JBJKFK010003517">
    <property type="protein sequence ID" value="KAL3309818.1"/>
    <property type="molecule type" value="Genomic_DNA"/>
</dbReference>
<protein>
    <submittedName>
        <fullName evidence="2">Uncharacterized protein</fullName>
    </submittedName>
</protein>
<feature type="coiled-coil region" evidence="1">
    <location>
        <begin position="50"/>
        <end position="80"/>
    </location>
</feature>
<proteinExistence type="predicted"/>
<name>A0ABD2PQP1_9PLAT</name>
<keyword evidence="1" id="KW-0175">Coiled coil</keyword>